<dbReference type="Gene3D" id="3.30.70.270">
    <property type="match status" value="1"/>
</dbReference>
<comment type="subcellular location">
    <subcellularLocation>
        <location evidence="2">Host cell</location>
    </subcellularLocation>
    <subcellularLocation>
        <location evidence="1">Virion</location>
    </subcellularLocation>
</comment>
<dbReference type="InterPro" id="IPR006935">
    <property type="entry name" value="Helicase/UvrB_N"/>
</dbReference>
<evidence type="ECO:0000256" key="12">
    <source>
        <dbReference type="SAM" id="Phobius"/>
    </source>
</evidence>
<evidence type="ECO:0000256" key="7">
    <source>
        <dbReference type="ARBA" id="ARBA00022801"/>
    </source>
</evidence>
<feature type="transmembrane region" description="Helical" evidence="12">
    <location>
        <begin position="262"/>
        <end position="285"/>
    </location>
</feature>
<keyword evidence="12" id="KW-0812">Transmembrane</keyword>
<dbReference type="SMART" id="SM00487">
    <property type="entry name" value="DEXDc"/>
    <property type="match status" value="1"/>
</dbReference>
<evidence type="ECO:0000256" key="8">
    <source>
        <dbReference type="ARBA" id="ARBA00022806"/>
    </source>
</evidence>
<evidence type="ECO:0000313" key="15">
    <source>
        <dbReference type="EMBL" id="BCB17077.1"/>
    </source>
</evidence>
<name>A0A7G1GM32_9VIRU</name>
<dbReference type="GO" id="GO:0006351">
    <property type="term" value="P:DNA-templated transcription"/>
    <property type="evidence" value="ECO:0007669"/>
    <property type="project" value="InterPro"/>
</dbReference>
<dbReference type="Proteomes" id="UP001240863">
    <property type="component" value="Segment"/>
</dbReference>
<keyword evidence="11" id="KW-0693">Viral RNA replication</keyword>
<dbReference type="SUPFAM" id="SSF56672">
    <property type="entry name" value="DNA/RNA polymerases"/>
    <property type="match status" value="1"/>
</dbReference>
<evidence type="ECO:0000256" key="10">
    <source>
        <dbReference type="ARBA" id="ARBA00022844"/>
    </source>
</evidence>
<keyword evidence="7" id="KW-0378">Hydrolase</keyword>
<keyword evidence="8" id="KW-0347">Helicase</keyword>
<protein>
    <submittedName>
        <fullName evidence="15">RNA-dependent RNA polymerase</fullName>
    </submittedName>
</protein>
<keyword evidence="12" id="KW-1133">Transmembrane helix</keyword>
<dbReference type="SUPFAM" id="SSF52540">
    <property type="entry name" value="P-loop containing nucleoside triphosphate hydrolases"/>
    <property type="match status" value="1"/>
</dbReference>
<keyword evidence="10" id="KW-0946">Virion</keyword>
<dbReference type="GO" id="GO:0004386">
    <property type="term" value="F:helicase activity"/>
    <property type="evidence" value="ECO:0007669"/>
    <property type="project" value="UniProtKB-KW"/>
</dbReference>
<keyword evidence="5" id="KW-0548">Nucleotidyltransferase</keyword>
<dbReference type="InterPro" id="IPR007094">
    <property type="entry name" value="RNA-dir_pol_PSvirus"/>
</dbReference>
<keyword evidence="6" id="KW-0547">Nucleotide-binding</keyword>
<dbReference type="GO" id="GO:0044423">
    <property type="term" value="C:virion component"/>
    <property type="evidence" value="ECO:0007669"/>
    <property type="project" value="UniProtKB-KW"/>
</dbReference>
<dbReference type="InterPro" id="IPR027417">
    <property type="entry name" value="P-loop_NTPase"/>
</dbReference>
<feature type="domain" description="Helicase ATP-binding" evidence="14">
    <location>
        <begin position="1206"/>
        <end position="1356"/>
    </location>
</feature>
<evidence type="ECO:0000256" key="5">
    <source>
        <dbReference type="ARBA" id="ARBA00022695"/>
    </source>
</evidence>
<evidence type="ECO:0000259" key="13">
    <source>
        <dbReference type="PROSITE" id="PS50507"/>
    </source>
</evidence>
<dbReference type="GO" id="GO:0016787">
    <property type="term" value="F:hydrolase activity"/>
    <property type="evidence" value="ECO:0007669"/>
    <property type="project" value="UniProtKB-KW"/>
</dbReference>
<dbReference type="PROSITE" id="PS50507">
    <property type="entry name" value="RDRP_SSRNA_POS"/>
    <property type="match status" value="1"/>
</dbReference>
<keyword evidence="12" id="KW-0472">Membrane</keyword>
<evidence type="ECO:0000256" key="9">
    <source>
        <dbReference type="ARBA" id="ARBA00022840"/>
    </source>
</evidence>
<dbReference type="GO" id="GO:0003723">
    <property type="term" value="F:RNA binding"/>
    <property type="evidence" value="ECO:0007669"/>
    <property type="project" value="InterPro"/>
</dbReference>
<dbReference type="GO" id="GO:0043657">
    <property type="term" value="C:host cell"/>
    <property type="evidence" value="ECO:0007669"/>
    <property type="project" value="UniProtKB-SubCell"/>
</dbReference>
<dbReference type="InterPro" id="IPR043128">
    <property type="entry name" value="Rev_trsase/Diguanyl_cyclase"/>
</dbReference>
<evidence type="ECO:0000259" key="14">
    <source>
        <dbReference type="PROSITE" id="PS51192"/>
    </source>
</evidence>
<dbReference type="InterPro" id="IPR001205">
    <property type="entry name" value="RNA-dir_pol_C"/>
</dbReference>
<gene>
    <name evidence="15" type="primary">ORF1</name>
</gene>
<dbReference type="PANTHER" id="PTHR18934:SF91">
    <property type="entry name" value="PRE-MRNA-SPLICING FACTOR ATP-DEPENDENT RNA HELICASE PRP16"/>
    <property type="match status" value="1"/>
</dbReference>
<evidence type="ECO:0000256" key="3">
    <source>
        <dbReference type="ARBA" id="ARBA00022484"/>
    </source>
</evidence>
<evidence type="ECO:0000313" key="16">
    <source>
        <dbReference type="Proteomes" id="UP001240863"/>
    </source>
</evidence>
<evidence type="ECO:0000256" key="6">
    <source>
        <dbReference type="ARBA" id="ARBA00022741"/>
    </source>
</evidence>
<evidence type="ECO:0000256" key="11">
    <source>
        <dbReference type="ARBA" id="ARBA00022953"/>
    </source>
</evidence>
<dbReference type="Pfam" id="PF00680">
    <property type="entry name" value="RdRP_1"/>
    <property type="match status" value="1"/>
</dbReference>
<keyword evidence="4" id="KW-0808">Transferase</keyword>
<keyword evidence="9" id="KW-0067">ATP-binding</keyword>
<sequence>MSAGAKGKDPRGPFRGLPDELKGLFWKLRDWGFAALRADSDAMLASIVSKTMPRWWNLDFGDFMPAYQYGYGCLWDEWQRGDNAYFVSNKLPEPKTKVQALYVYMLSVIALLFLVLSIVVELSFFVLGVYYSTLAWLGLVFGPFFGPYIIPLFIGLWFYLYFILTFWLEKIPNQLFYWLDLLRGEAGQTGLANPISDSVKYSFCLVFGDKHWYQYYLRWEGFLKKSQEKWTTFRVSGWHKKCFAFVYIGWWLRLTYRFLQRFLTLGYWVLMSLITLIMVVVQLNWTPLNTFCVAYQLVKVFLNIHKFALQVVNLTLHGIMLCFARRRRSVGAAEDTTLWLNLSPLKWVVLWAKIVRVNIVVKLMRSLKHIGFLVVVYGAKADDFKLRAVLTQGAMDLTQYINELDPPQFIRNFRLRRDQQLVDDTFDILREIGYPIEPEIKTQEPVMFEKASEYSDWVAAGTNFVTGLNPLKIFKGLEFNQVRDLAVPYKWSDEYIDIQNELEATSRYFQDVDVSIPNFELAVDATWDMVKEIFQGSRITPFYMIYRNWKKNYNVGPFATSRVRPRNKMGYHVKMKRREDIGRFKNTRSYLRYWEELYRNFPRMASFANVFYKSEALPPKKWSIGRIRTVVASYLPQYLWQMVFSFEPNHRLKPLQTPIKVGLPLTGFWLTQLFERHLHFKHHYAGDMSNFDSSISGNIMKAIKHIRARGFERHRQVEMIRTMIDLNYETIQNILLMTPSTGNLYKKGSGLTTGHASTSMDNSLTTVFLYMAAWVTLTGRTAADFKYFNELSCYGDDHLLSIHELAPRNWTFENVRKLMKTWGVDMRDEVEWLTKVDLKTGQKVNIRPRKSTDLYALPFLSKYCRKPTAEDVADWKAAFGNTETPKVIVYHDPVGLLGKAAAGSKQKNVDYRLSRLHSYLSMSAFNRPTYDAIRKMAETVIKKYPKVPPRLKKLPSFEDVNRKFMDPNTRLKDVDGGDDNGDDASLSDLKDHVIVYGQMGVLDYLHNYLSVVPDVLNPSIQRIGYSIVTHKLIQPMLEWPKELIRRSNKPVTQGHFEKLIEQTPYKFLVNHSMPTLVTNEATLLARHWLYLWLRHDDSTLNLLGMLDKLLIKLANLQFIINGKISTKVASFNFPVWNTLLLLILNFVKIPDVHFEIDEDSWFSLPGLIMDLTLPDLSFYLNKVTAMVVARVWHSVPPNFRELNFLTKPLKQGSWHYIMAGTGTGKSTSLIQFLDLYGPSTWEKIIVVEPRSKVVTGLVGYMQGLGLNCSGATTGLKLDDRARVWYVTAQECFLHTDWLNEKNLIIIDEAHLDEEVYTVLFKYLKKKTTCTTFLLSATPREDQRVLVDSFTEVAIPKVYDTVQLDYPGHEIEVSIKRDSGRYWLLVYLNQVQNIMLTNKGLGRYLIFVNDKADIDFILSNLPGKGAGLSSSLELDNSIDYDYIVTTAVADVAITIPGITHVITPNFKRSIEATGPLTTSPVFIPLDEGVIRQRKGRTGRTNNGWFYLLRFKFVEPGIVVEPTEKSHPMLIANWVLQGLPLEVLADVTPEVFDFRGPKGSGPVNRKLIQEMESAIREQNLVMEVLDNDVTVEDPSNTPIRVILKGDKTGMRKTAPIRALRSHNMDDPPSLYGYKIDLSNQMNGLMLYIANQFKMFGQGTNSAMWVNPQSLKPV</sequence>
<accession>A0A7G1GM32</accession>
<feature type="domain" description="RdRp catalytic" evidence="13">
    <location>
        <begin position="681"/>
        <end position="810"/>
    </location>
</feature>
<dbReference type="PANTHER" id="PTHR18934">
    <property type="entry name" value="ATP-DEPENDENT RNA HELICASE"/>
    <property type="match status" value="1"/>
</dbReference>
<dbReference type="Gene3D" id="3.40.50.300">
    <property type="entry name" value="P-loop containing nucleotide triphosphate hydrolases"/>
    <property type="match status" value="2"/>
</dbReference>
<dbReference type="Pfam" id="PF04851">
    <property type="entry name" value="ResIII"/>
    <property type="match status" value="1"/>
</dbReference>
<dbReference type="EMBL" id="LC530174">
    <property type="protein sequence ID" value="BCB17077.1"/>
    <property type="molecule type" value="Genomic_RNA"/>
</dbReference>
<dbReference type="GO" id="GO:0003677">
    <property type="term" value="F:DNA binding"/>
    <property type="evidence" value="ECO:0007669"/>
    <property type="project" value="InterPro"/>
</dbReference>
<dbReference type="GO" id="GO:0003968">
    <property type="term" value="F:RNA-directed RNA polymerase activity"/>
    <property type="evidence" value="ECO:0007669"/>
    <property type="project" value="UniProtKB-KW"/>
</dbReference>
<reference evidence="15" key="1">
    <citation type="submission" date="2020-03" db="EMBL/GenBank/DDBJ databases">
        <title>Establishment of virology in Neurospora.</title>
        <authorList>
            <person name="Kondo H."/>
            <person name="Suzuki N."/>
        </authorList>
    </citation>
    <scope>NUCLEOTIDE SEQUENCE</scope>
    <source>
        <strain evidence="15">FGSC 2559</strain>
    </source>
</reference>
<proteinExistence type="predicted"/>
<evidence type="ECO:0000256" key="4">
    <source>
        <dbReference type="ARBA" id="ARBA00022679"/>
    </source>
</evidence>
<feature type="transmembrane region" description="Helical" evidence="12">
    <location>
        <begin position="101"/>
        <end position="128"/>
    </location>
</feature>
<feature type="transmembrane region" description="Helical" evidence="12">
    <location>
        <begin position="148"/>
        <end position="168"/>
    </location>
</feature>
<keyword evidence="3 15" id="KW-0696">RNA-directed RNA polymerase</keyword>
<organism evidence="15 16">
    <name type="scientific">Neurospora intermedia fusarivirus 1</name>
    <dbReference type="NCBI Taxonomy" id="2715688"/>
    <lineage>
        <taxon>Viruses</taxon>
        <taxon>Riboviria</taxon>
        <taxon>Orthornavirae</taxon>
        <taxon>Pisuviricota</taxon>
        <taxon>Duplopiviricetes</taxon>
        <taxon>Durnavirales</taxon>
        <taxon>Fusariviridae</taxon>
    </lineage>
</organism>
<dbReference type="InterPro" id="IPR014001">
    <property type="entry name" value="Helicase_ATP-bd"/>
</dbReference>
<evidence type="ECO:0000256" key="2">
    <source>
        <dbReference type="ARBA" id="ARBA00004340"/>
    </source>
</evidence>
<evidence type="ECO:0000256" key="1">
    <source>
        <dbReference type="ARBA" id="ARBA00004328"/>
    </source>
</evidence>
<dbReference type="GO" id="GO:0039694">
    <property type="term" value="P:viral RNA genome replication"/>
    <property type="evidence" value="ECO:0007669"/>
    <property type="project" value="InterPro"/>
</dbReference>
<dbReference type="PROSITE" id="PS51192">
    <property type="entry name" value="HELICASE_ATP_BIND_1"/>
    <property type="match status" value="1"/>
</dbReference>
<dbReference type="GO" id="GO:0005524">
    <property type="term" value="F:ATP binding"/>
    <property type="evidence" value="ECO:0007669"/>
    <property type="project" value="UniProtKB-KW"/>
</dbReference>
<dbReference type="InterPro" id="IPR043502">
    <property type="entry name" value="DNA/RNA_pol_sf"/>
</dbReference>